<accession>A0A7X2IXY0</accession>
<proteinExistence type="predicted"/>
<evidence type="ECO:0000313" key="3">
    <source>
        <dbReference type="Proteomes" id="UP000448867"/>
    </source>
</evidence>
<sequence>MYDQNQLYSAIIYDQLAKYYKYIDPNKHIMYYQQHLHAMHQALGTHQQGQQQAYGQRQHMSPGYTKVRILHASPDAPAVDIYANGNPILRNVAYKKLSDYLQIPAGQYRIDIYAAGTQNRPVLTENVIVMPGVAYTVAAVGNVSNLKLFPIVDRPFVSAGETKVKFVHLSPDAPAVDVGVKGGGNLFNNISFMTATKYVSVPPGKVDLEVKVAGTDTVALSVPKVQLKADKSYTVFAVGFANGTPKLEALLSED</sequence>
<dbReference type="AlphaFoldDB" id="A0A7X2IXY0"/>
<evidence type="ECO:0000313" key="2">
    <source>
        <dbReference type="EMBL" id="MRX71714.1"/>
    </source>
</evidence>
<organism evidence="2 3">
    <name type="scientific">Metabacillus lacus</name>
    <dbReference type="NCBI Taxonomy" id="1983721"/>
    <lineage>
        <taxon>Bacteria</taxon>
        <taxon>Bacillati</taxon>
        <taxon>Bacillota</taxon>
        <taxon>Bacilli</taxon>
        <taxon>Bacillales</taxon>
        <taxon>Bacillaceae</taxon>
        <taxon>Metabacillus</taxon>
    </lineage>
</organism>
<comment type="caution">
    <text evidence="2">The sequence shown here is derived from an EMBL/GenBank/DDBJ whole genome shotgun (WGS) entry which is preliminary data.</text>
</comment>
<name>A0A7X2IXY0_9BACI</name>
<dbReference type="Pfam" id="PF14344">
    <property type="entry name" value="DUF4397"/>
    <property type="match status" value="2"/>
</dbReference>
<dbReference type="EMBL" id="WKKI01000006">
    <property type="protein sequence ID" value="MRX71714.1"/>
    <property type="molecule type" value="Genomic_DNA"/>
</dbReference>
<feature type="domain" description="DUF4397" evidence="1">
    <location>
        <begin position="183"/>
        <end position="252"/>
    </location>
</feature>
<keyword evidence="3" id="KW-1185">Reference proteome</keyword>
<protein>
    <submittedName>
        <fullName evidence="2">DUF4397 domain-containing protein</fullName>
    </submittedName>
</protein>
<dbReference type="InterPro" id="IPR025510">
    <property type="entry name" value="DUF4397"/>
</dbReference>
<dbReference type="Proteomes" id="UP000448867">
    <property type="component" value="Unassembled WGS sequence"/>
</dbReference>
<feature type="domain" description="DUF4397" evidence="1">
    <location>
        <begin position="66"/>
        <end position="178"/>
    </location>
</feature>
<evidence type="ECO:0000259" key="1">
    <source>
        <dbReference type="Pfam" id="PF14344"/>
    </source>
</evidence>
<reference evidence="2 3" key="1">
    <citation type="submission" date="2019-11" db="EMBL/GenBank/DDBJ databases">
        <title>Bacillus lacus genome.</title>
        <authorList>
            <person name="Allen C.J."/>
            <person name="Newman J.D."/>
        </authorList>
    </citation>
    <scope>NUCLEOTIDE SEQUENCE [LARGE SCALE GENOMIC DNA]</scope>
    <source>
        <strain evidence="2 3">KCTC 33946</strain>
    </source>
</reference>
<dbReference type="OrthoDB" id="9783299at2"/>
<gene>
    <name evidence="2" type="ORF">GJU40_05935</name>
</gene>
<dbReference type="RefSeq" id="WP_154306838.1">
    <property type="nucleotide sequence ID" value="NZ_WKKI01000006.1"/>
</dbReference>